<evidence type="ECO:0000313" key="2">
    <source>
        <dbReference type="Proteomes" id="UP000321298"/>
    </source>
</evidence>
<sequence>MTTATNLIEKYKIDQQSMIAMREQLAQIEKKYYTDAPEYMNTAFSVVSGFRYETDGTFSSSDSRCEVRLESVLFKVLLNKLHDYFGRQVNKNDLKSLIRVYIKRDIDGFPNLHPDNRRKNILNVVRHNMSHILAYLNSNRFRVSFKTQIKVPRSFFNGYIYGLGRSVFDDTPEVLKFMVDRYNLYKIAVDDTDIKLVFKTQKNKQAFLDRLKK</sequence>
<proteinExistence type="predicted"/>
<reference evidence="1 2" key="1">
    <citation type="submission" date="2019-06" db="EMBL/GenBank/DDBJ databases">
        <title>Genome analyses of bacteria isolated from kimchi.</title>
        <authorList>
            <person name="Lee S."/>
            <person name="Ahn S."/>
            <person name="Roh S."/>
        </authorList>
    </citation>
    <scope>NUCLEOTIDE SEQUENCE [LARGE SCALE GENOMIC DNA]</scope>
    <source>
        <strain evidence="1 2">CBA3625</strain>
    </source>
</reference>
<dbReference type="RefSeq" id="WP_147001318.1">
    <property type="nucleotide sequence ID" value="NZ_CP042387.1"/>
</dbReference>
<accession>A0AAP9JAL5</accession>
<protein>
    <submittedName>
        <fullName evidence="1">Uncharacterized protein</fullName>
    </submittedName>
</protein>
<keyword evidence="2" id="KW-1185">Reference proteome</keyword>
<dbReference type="AlphaFoldDB" id="A0AAP9JAL5"/>
<name>A0AAP9JAL5_LEULA</name>
<dbReference type="EMBL" id="CP042387">
    <property type="protein sequence ID" value="QEA44572.1"/>
    <property type="molecule type" value="Genomic_DNA"/>
</dbReference>
<gene>
    <name evidence="1" type="ORF">FGL83_07725</name>
</gene>
<organism evidence="1 2">
    <name type="scientific">Leuconostoc lactis</name>
    <dbReference type="NCBI Taxonomy" id="1246"/>
    <lineage>
        <taxon>Bacteria</taxon>
        <taxon>Bacillati</taxon>
        <taxon>Bacillota</taxon>
        <taxon>Bacilli</taxon>
        <taxon>Lactobacillales</taxon>
        <taxon>Lactobacillaceae</taxon>
        <taxon>Leuconostoc</taxon>
    </lineage>
</organism>
<dbReference type="GeneID" id="66532088"/>
<dbReference type="Proteomes" id="UP000321298">
    <property type="component" value="Chromosome"/>
</dbReference>
<evidence type="ECO:0000313" key="1">
    <source>
        <dbReference type="EMBL" id="QEA44572.1"/>
    </source>
</evidence>